<dbReference type="GO" id="GO:0005886">
    <property type="term" value="C:plasma membrane"/>
    <property type="evidence" value="ECO:0007669"/>
    <property type="project" value="UniProtKB-SubCell"/>
</dbReference>
<keyword evidence="8" id="KW-0675">Receptor</keyword>
<evidence type="ECO:0000256" key="3">
    <source>
        <dbReference type="ARBA" id="ARBA00022475"/>
    </source>
</evidence>
<dbReference type="InterPro" id="IPR017983">
    <property type="entry name" value="GPCR_2_secretin-like_CS"/>
</dbReference>
<comment type="similarity">
    <text evidence="2">Belongs to the G-protein coupled receptor 2 family.</text>
</comment>
<evidence type="ECO:0000256" key="7">
    <source>
        <dbReference type="ARBA" id="ARBA00023136"/>
    </source>
</evidence>
<dbReference type="GO" id="GO:0007188">
    <property type="term" value="P:adenylate cyclase-modulating G protein-coupled receptor signaling pathway"/>
    <property type="evidence" value="ECO:0007669"/>
    <property type="project" value="TreeGrafter"/>
</dbReference>
<feature type="transmembrane region" description="Helical" evidence="11">
    <location>
        <begin position="528"/>
        <end position="547"/>
    </location>
</feature>
<dbReference type="PRINTS" id="PR00249">
    <property type="entry name" value="GPCRSECRETIN"/>
</dbReference>
<feature type="transmembrane region" description="Helical" evidence="11">
    <location>
        <begin position="443"/>
        <end position="464"/>
    </location>
</feature>
<dbReference type="PANTHER" id="PTHR45620:SF42">
    <property type="entry name" value="G-PROTEIN COUPLED RECEPTOR SEB-2"/>
    <property type="match status" value="1"/>
</dbReference>
<evidence type="ECO:0000256" key="4">
    <source>
        <dbReference type="ARBA" id="ARBA00022692"/>
    </source>
</evidence>
<feature type="transmembrane region" description="Helical" evidence="11">
    <location>
        <begin position="553"/>
        <end position="573"/>
    </location>
</feature>
<dbReference type="Pfam" id="PF00002">
    <property type="entry name" value="7tm_2"/>
    <property type="match status" value="1"/>
</dbReference>
<dbReference type="GO" id="GO:0007166">
    <property type="term" value="P:cell surface receptor signaling pathway"/>
    <property type="evidence" value="ECO:0007669"/>
    <property type="project" value="InterPro"/>
</dbReference>
<dbReference type="WBParaSite" id="PSAMB.scaffold905size38858.g9592.t1">
    <property type="protein sequence ID" value="PSAMB.scaffold905size38858.g9592.t1"/>
    <property type="gene ID" value="PSAMB.scaffold905size38858.g9592"/>
</dbReference>
<keyword evidence="10" id="KW-0807">Transducer</keyword>
<dbReference type="SMART" id="SM00008">
    <property type="entry name" value="HormR"/>
    <property type="match status" value="1"/>
</dbReference>
<dbReference type="InterPro" id="IPR017981">
    <property type="entry name" value="GPCR_2-like_7TM"/>
</dbReference>
<dbReference type="InterPro" id="IPR000832">
    <property type="entry name" value="GPCR_2_secretin-like"/>
</dbReference>
<dbReference type="Gene3D" id="4.10.1240.10">
    <property type="entry name" value="GPCR, family 2, extracellular hormone receptor domain"/>
    <property type="match status" value="1"/>
</dbReference>
<keyword evidence="9" id="KW-0325">Glycoprotein</keyword>
<feature type="domain" description="G-protein coupled receptors family 2 profile 2" evidence="13">
    <location>
        <begin position="324"/>
        <end position="574"/>
    </location>
</feature>
<dbReference type="AlphaFoldDB" id="A0A914XLR5"/>
<organism evidence="14 15">
    <name type="scientific">Plectus sambesii</name>
    <dbReference type="NCBI Taxonomy" id="2011161"/>
    <lineage>
        <taxon>Eukaryota</taxon>
        <taxon>Metazoa</taxon>
        <taxon>Ecdysozoa</taxon>
        <taxon>Nematoda</taxon>
        <taxon>Chromadorea</taxon>
        <taxon>Plectida</taxon>
        <taxon>Plectina</taxon>
        <taxon>Plectoidea</taxon>
        <taxon>Plectidae</taxon>
        <taxon>Plectus</taxon>
    </lineage>
</organism>
<dbReference type="PANTHER" id="PTHR45620">
    <property type="entry name" value="PDF RECEPTOR-LIKE PROTEIN-RELATED"/>
    <property type="match status" value="1"/>
</dbReference>
<evidence type="ECO:0000256" key="1">
    <source>
        <dbReference type="ARBA" id="ARBA00004651"/>
    </source>
</evidence>
<evidence type="ECO:0000256" key="2">
    <source>
        <dbReference type="ARBA" id="ARBA00005314"/>
    </source>
</evidence>
<evidence type="ECO:0000313" key="14">
    <source>
        <dbReference type="Proteomes" id="UP000887566"/>
    </source>
</evidence>
<keyword evidence="3" id="KW-1003">Cell membrane</keyword>
<evidence type="ECO:0000256" key="5">
    <source>
        <dbReference type="ARBA" id="ARBA00022989"/>
    </source>
</evidence>
<dbReference type="Proteomes" id="UP000887566">
    <property type="component" value="Unplaced"/>
</dbReference>
<feature type="domain" description="G-protein coupled receptors family 2 profile 1" evidence="12">
    <location>
        <begin position="222"/>
        <end position="319"/>
    </location>
</feature>
<comment type="subcellular location">
    <subcellularLocation>
        <location evidence="1">Cell membrane</location>
        <topology evidence="1">Multi-pass membrane protein</topology>
    </subcellularLocation>
</comment>
<dbReference type="InterPro" id="IPR050332">
    <property type="entry name" value="GPCR_2"/>
</dbReference>
<keyword evidence="5 11" id="KW-1133">Transmembrane helix</keyword>
<evidence type="ECO:0000313" key="15">
    <source>
        <dbReference type="WBParaSite" id="PSAMB.scaffold905size38858.g9592.t1"/>
    </source>
</evidence>
<dbReference type="PROSITE" id="PS50261">
    <property type="entry name" value="G_PROTEIN_RECEP_F2_4"/>
    <property type="match status" value="1"/>
</dbReference>
<dbReference type="PROSITE" id="PS50227">
    <property type="entry name" value="G_PROTEIN_RECEP_F2_3"/>
    <property type="match status" value="1"/>
</dbReference>
<feature type="transmembrane region" description="Helical" evidence="11">
    <location>
        <begin position="484"/>
        <end position="507"/>
    </location>
</feature>
<feature type="transmembrane region" description="Helical" evidence="11">
    <location>
        <begin position="325"/>
        <end position="352"/>
    </location>
</feature>
<feature type="transmembrane region" description="Helical" evidence="11">
    <location>
        <begin position="364"/>
        <end position="384"/>
    </location>
</feature>
<dbReference type="InterPro" id="IPR001879">
    <property type="entry name" value="GPCR_2_extracellular_dom"/>
</dbReference>
<evidence type="ECO:0000256" key="8">
    <source>
        <dbReference type="ARBA" id="ARBA00023170"/>
    </source>
</evidence>
<dbReference type="Pfam" id="PF02793">
    <property type="entry name" value="HRM"/>
    <property type="match status" value="1"/>
</dbReference>
<keyword evidence="4 11" id="KW-0812">Transmembrane</keyword>
<evidence type="ECO:0000259" key="13">
    <source>
        <dbReference type="PROSITE" id="PS50261"/>
    </source>
</evidence>
<dbReference type="InterPro" id="IPR036445">
    <property type="entry name" value="GPCR_2_extracell_dom_sf"/>
</dbReference>
<evidence type="ECO:0000256" key="10">
    <source>
        <dbReference type="ARBA" id="ARBA00023224"/>
    </source>
</evidence>
<accession>A0A914XLR5</accession>
<proteinExistence type="inferred from homology"/>
<dbReference type="GO" id="GO:0008528">
    <property type="term" value="F:G protein-coupled peptide receptor activity"/>
    <property type="evidence" value="ECO:0007669"/>
    <property type="project" value="TreeGrafter"/>
</dbReference>
<keyword evidence="14" id="KW-1185">Reference proteome</keyword>
<protein>
    <submittedName>
        <fullName evidence="15">Uncharacterized protein</fullName>
    </submittedName>
</protein>
<evidence type="ECO:0000256" key="6">
    <source>
        <dbReference type="ARBA" id="ARBA00023040"/>
    </source>
</evidence>
<evidence type="ECO:0000256" key="9">
    <source>
        <dbReference type="ARBA" id="ARBA00023180"/>
    </source>
</evidence>
<sequence length="644" mass="72536">MRLWKAVNLCRQKGASLCLVEPSSSPPINELRTHRFSLFTCVGAATAGINIGIGYEAPPSVYGRPARLRAKSSSAIAACRAMNDLVPYHRSIAVVGVWIFLMAAVDSQECRLSSTKRRMAPREFESYACGECLFYIYFVAPIGPHAVNYRFQPCPGGLLICPVDKAETDWCDCANPSAVFNVKAHALSNTSSTPLEQLVVHPPLPSDFVYFTADCCSEAARCCREILQRDDQSNVFGAAATSGSCPATWDGWQCFDRTEPGTVPANCPNYIYGDKMRYDQESANFAIKKCEPSGKWFSVDALEKFEIEWTDYSLCLARQSYQIKFIVGVASFAISVVAIIPALIIMSSYRVLKTQDVFVLHRNLLTSFLLCGVFFIFNSFFFVVDGGLGEGLYLSNHISCRILFTIQLRYLRLSTYTWMLSEGWYLHRLLIAAFAAPKSLRSYHLVCWGFPIVPTALYSVFRALYDDDDCWVAPSREAWIDWIITGPCLAALCANFILMIAILYILIRKLRFSPDHEPAQYRKAVRATLILLPVFGLHFLLTIYRLPILAHEIFNLLLDGLQGFFVAIIICYTNGRVTECLHKTWQARKDQDDIRRQSIANRVKYRKSMDLGRTNETESMLMTMALDDRRPSNASSHHLQVPSS</sequence>
<dbReference type="PROSITE" id="PS00649">
    <property type="entry name" value="G_PROTEIN_RECEP_F2_1"/>
    <property type="match status" value="1"/>
</dbReference>
<evidence type="ECO:0000259" key="12">
    <source>
        <dbReference type="PROSITE" id="PS50227"/>
    </source>
</evidence>
<name>A0A914XLR5_9BILA</name>
<keyword evidence="7 11" id="KW-0472">Membrane</keyword>
<dbReference type="Gene3D" id="1.20.1070.10">
    <property type="entry name" value="Rhodopsin 7-helix transmembrane proteins"/>
    <property type="match status" value="1"/>
</dbReference>
<reference evidence="15" key="1">
    <citation type="submission" date="2022-11" db="UniProtKB">
        <authorList>
            <consortium name="WormBaseParasite"/>
        </authorList>
    </citation>
    <scope>IDENTIFICATION</scope>
</reference>
<dbReference type="SUPFAM" id="SSF111418">
    <property type="entry name" value="Hormone receptor domain"/>
    <property type="match status" value="1"/>
</dbReference>
<keyword evidence="6" id="KW-0297">G-protein coupled receptor</keyword>
<evidence type="ECO:0000256" key="11">
    <source>
        <dbReference type="SAM" id="Phobius"/>
    </source>
</evidence>